<organism evidence="1 2">
    <name type="scientific">Karstenula rhodostoma CBS 690.94</name>
    <dbReference type="NCBI Taxonomy" id="1392251"/>
    <lineage>
        <taxon>Eukaryota</taxon>
        <taxon>Fungi</taxon>
        <taxon>Dikarya</taxon>
        <taxon>Ascomycota</taxon>
        <taxon>Pezizomycotina</taxon>
        <taxon>Dothideomycetes</taxon>
        <taxon>Pleosporomycetidae</taxon>
        <taxon>Pleosporales</taxon>
        <taxon>Massarineae</taxon>
        <taxon>Didymosphaeriaceae</taxon>
        <taxon>Karstenula</taxon>
    </lineage>
</organism>
<evidence type="ECO:0000313" key="1">
    <source>
        <dbReference type="EMBL" id="KAF2450082.1"/>
    </source>
</evidence>
<dbReference type="Proteomes" id="UP000799764">
    <property type="component" value="Unassembled WGS sequence"/>
</dbReference>
<comment type="caution">
    <text evidence="1">The sequence shown here is derived from an EMBL/GenBank/DDBJ whole genome shotgun (WGS) entry which is preliminary data.</text>
</comment>
<evidence type="ECO:0000313" key="2">
    <source>
        <dbReference type="Proteomes" id="UP000799764"/>
    </source>
</evidence>
<accession>A0A9P4UI99</accession>
<protein>
    <submittedName>
        <fullName evidence="1">Uncharacterized protein</fullName>
    </submittedName>
</protein>
<keyword evidence="2" id="KW-1185">Reference proteome</keyword>
<dbReference type="EMBL" id="MU001494">
    <property type="protein sequence ID" value="KAF2450082.1"/>
    <property type="molecule type" value="Genomic_DNA"/>
</dbReference>
<gene>
    <name evidence="1" type="ORF">P171DRAFT_204666</name>
</gene>
<proteinExistence type="predicted"/>
<dbReference type="AlphaFoldDB" id="A0A9P4UI99"/>
<reference evidence="1" key="1">
    <citation type="journal article" date="2020" name="Stud. Mycol.">
        <title>101 Dothideomycetes genomes: a test case for predicting lifestyles and emergence of pathogens.</title>
        <authorList>
            <person name="Haridas S."/>
            <person name="Albert R."/>
            <person name="Binder M."/>
            <person name="Bloem J."/>
            <person name="Labutti K."/>
            <person name="Salamov A."/>
            <person name="Andreopoulos B."/>
            <person name="Baker S."/>
            <person name="Barry K."/>
            <person name="Bills G."/>
            <person name="Bluhm B."/>
            <person name="Cannon C."/>
            <person name="Castanera R."/>
            <person name="Culley D."/>
            <person name="Daum C."/>
            <person name="Ezra D."/>
            <person name="Gonzalez J."/>
            <person name="Henrissat B."/>
            <person name="Kuo A."/>
            <person name="Liang C."/>
            <person name="Lipzen A."/>
            <person name="Lutzoni F."/>
            <person name="Magnuson J."/>
            <person name="Mondo S."/>
            <person name="Nolan M."/>
            <person name="Ohm R."/>
            <person name="Pangilinan J."/>
            <person name="Park H.-J."/>
            <person name="Ramirez L."/>
            <person name="Alfaro M."/>
            <person name="Sun H."/>
            <person name="Tritt A."/>
            <person name="Yoshinaga Y."/>
            <person name="Zwiers L.-H."/>
            <person name="Turgeon B."/>
            <person name="Goodwin S."/>
            <person name="Spatafora J."/>
            <person name="Crous P."/>
            <person name="Grigoriev I."/>
        </authorList>
    </citation>
    <scope>NUCLEOTIDE SEQUENCE</scope>
    <source>
        <strain evidence="1">CBS 690.94</strain>
    </source>
</reference>
<name>A0A9P4UI99_9PLEO</name>
<sequence>MLSASSSPARRRPVEPSVRVEPSSRVVCPNASLYCDQPQPNSIARPLIPGPHCVFVRSTLSSQHLLVKHYNSVYPVTGTFLCFGSCCTPCCGQPGSASCIIPSSPQGVLVPAAASIRPAVAKANTSSLSAEAFLRLRLVHVVLHPNGCHFFRIGPQKSIQQSASKHGFTVQGQTSATLRSPGRYCTIRLPKTCLAAPSHRGCGTAPR</sequence>
<dbReference type="OrthoDB" id="10585967at2759"/>